<dbReference type="SUPFAM" id="SSF55785">
    <property type="entry name" value="PYP-like sensor domain (PAS domain)"/>
    <property type="match status" value="1"/>
</dbReference>
<proteinExistence type="predicted"/>
<accession>A0AB39HBQ1</accession>
<dbReference type="InterPro" id="IPR035965">
    <property type="entry name" value="PAS-like_dom_sf"/>
</dbReference>
<evidence type="ECO:0000313" key="2">
    <source>
        <dbReference type="EMBL" id="XDK24508.1"/>
    </source>
</evidence>
<dbReference type="Gene3D" id="3.30.450.20">
    <property type="entry name" value="PAS domain"/>
    <property type="match status" value="1"/>
</dbReference>
<dbReference type="RefSeq" id="WP_306100862.1">
    <property type="nucleotide sequence ID" value="NZ_CP162601.1"/>
</dbReference>
<organism evidence="2">
    <name type="scientific">Vibrio sp. HB236076</name>
    <dbReference type="NCBI Taxonomy" id="3232307"/>
    <lineage>
        <taxon>Bacteria</taxon>
        <taxon>Pseudomonadati</taxon>
        <taxon>Pseudomonadota</taxon>
        <taxon>Gammaproteobacteria</taxon>
        <taxon>Vibrionales</taxon>
        <taxon>Vibrionaceae</taxon>
        <taxon>Vibrio</taxon>
    </lineage>
</organism>
<dbReference type="AlphaFoldDB" id="A0AB39HBQ1"/>
<feature type="domain" description="PAS fold-3" evidence="1">
    <location>
        <begin position="25"/>
        <end position="105"/>
    </location>
</feature>
<gene>
    <name evidence="2" type="ORF">AB0763_09800</name>
</gene>
<sequence length="176" mass="20295">MAGQEVSFDPSELIVSKTDLQGKIAYVNRTFMKVANFNEAQLLGFDHNIIRHAEMPKGVFYGLWKTLKSGEEFFGFIKNRTAENNYYWVFANITPDKVDGETVGYYSVRRYAPPQALNIIIPLYQQALDIEAQTPKAQAGEKSWHWIQSQLEQQYQLSYEPCVIHLYQQFSRGDVA</sequence>
<reference evidence="2" key="1">
    <citation type="submission" date="2024-07" db="EMBL/GenBank/DDBJ databases">
        <title>Genome Analysis of a Potential Novel Vibrio Species Secreting pH- and Thermo-stable Alginate Lyase and its Application in Producing Alginate Oligosaccharides.</title>
        <authorList>
            <person name="Huang H."/>
            <person name="Bao K."/>
        </authorList>
    </citation>
    <scope>NUCLEOTIDE SEQUENCE</scope>
    <source>
        <strain evidence="2">HB236076</strain>
    </source>
</reference>
<dbReference type="InterPro" id="IPR013655">
    <property type="entry name" value="PAS_fold_3"/>
</dbReference>
<dbReference type="EMBL" id="CP162601">
    <property type="protein sequence ID" value="XDK24508.1"/>
    <property type="molecule type" value="Genomic_DNA"/>
</dbReference>
<dbReference type="KEGG" id="vih:AB0763_09800"/>
<evidence type="ECO:0000259" key="1">
    <source>
        <dbReference type="Pfam" id="PF08447"/>
    </source>
</evidence>
<dbReference type="Pfam" id="PF08447">
    <property type="entry name" value="PAS_3"/>
    <property type="match status" value="1"/>
</dbReference>
<protein>
    <submittedName>
        <fullName evidence="2">PAS domain-containing protein</fullName>
    </submittedName>
</protein>
<name>A0AB39HBQ1_9VIBR</name>